<dbReference type="Proteomes" id="UP000789901">
    <property type="component" value="Unassembled WGS sequence"/>
</dbReference>
<dbReference type="InterPro" id="IPR014724">
    <property type="entry name" value="RNA_pol_RPB2_OB-fold"/>
</dbReference>
<evidence type="ECO:0000256" key="1">
    <source>
        <dbReference type="ARBA" id="ARBA00006835"/>
    </source>
</evidence>
<dbReference type="Gene3D" id="2.40.270.10">
    <property type="entry name" value="DNA-directed RNA polymerase, subunit 2, domain 6"/>
    <property type="match status" value="1"/>
</dbReference>
<dbReference type="EC" id="2.7.7.6" evidence="2"/>
<feature type="non-terminal residue" evidence="9">
    <location>
        <position position="1"/>
    </location>
</feature>
<dbReference type="InterPro" id="IPR007120">
    <property type="entry name" value="DNA-dir_RNAP_su2_dom"/>
</dbReference>
<keyword evidence="10" id="KW-1185">Reference proteome</keyword>
<evidence type="ECO:0000259" key="7">
    <source>
        <dbReference type="Pfam" id="PF00562"/>
    </source>
</evidence>
<dbReference type="InterPro" id="IPR037033">
    <property type="entry name" value="DNA-dir_RNAP_su2_hyb_sf"/>
</dbReference>
<evidence type="ECO:0000313" key="9">
    <source>
        <dbReference type="EMBL" id="CAG8813410.1"/>
    </source>
</evidence>
<dbReference type="InterPro" id="IPR007121">
    <property type="entry name" value="RNA_pol_bsu_CS"/>
</dbReference>
<keyword evidence="4" id="KW-0808">Transferase</keyword>
<organism evidence="9 10">
    <name type="scientific">Gigaspora margarita</name>
    <dbReference type="NCBI Taxonomy" id="4874"/>
    <lineage>
        <taxon>Eukaryota</taxon>
        <taxon>Fungi</taxon>
        <taxon>Fungi incertae sedis</taxon>
        <taxon>Mucoromycota</taxon>
        <taxon>Glomeromycotina</taxon>
        <taxon>Glomeromycetes</taxon>
        <taxon>Diversisporales</taxon>
        <taxon>Gigasporaceae</taxon>
        <taxon>Gigaspora</taxon>
    </lineage>
</organism>
<dbReference type="EMBL" id="CAJVQB010028998">
    <property type="protein sequence ID" value="CAG8813410.1"/>
    <property type="molecule type" value="Genomic_DNA"/>
</dbReference>
<keyword evidence="5" id="KW-0548">Nucleotidyltransferase</keyword>
<accession>A0ABN7W394</accession>
<evidence type="ECO:0000256" key="6">
    <source>
        <dbReference type="ARBA" id="ARBA00023163"/>
    </source>
</evidence>
<dbReference type="PANTHER" id="PTHR20856">
    <property type="entry name" value="DNA-DIRECTED RNA POLYMERASE I SUBUNIT 2"/>
    <property type="match status" value="1"/>
</dbReference>
<gene>
    <name evidence="9" type="ORF">GMARGA_LOCUS25785</name>
</gene>
<dbReference type="PROSITE" id="PS01166">
    <property type="entry name" value="RNA_POL_BETA"/>
    <property type="match status" value="1"/>
</dbReference>
<reference evidence="9 10" key="1">
    <citation type="submission" date="2021-06" db="EMBL/GenBank/DDBJ databases">
        <authorList>
            <person name="Kallberg Y."/>
            <person name="Tangrot J."/>
            <person name="Rosling A."/>
        </authorList>
    </citation>
    <scope>NUCLEOTIDE SEQUENCE [LARGE SCALE GENOMIC DNA]</scope>
    <source>
        <strain evidence="9 10">120-4 pot B 10/14</strain>
    </source>
</reference>
<comment type="caution">
    <text evidence="9">The sequence shown here is derived from an EMBL/GenBank/DDBJ whole genome shotgun (WGS) entry which is preliminary data.</text>
</comment>
<dbReference type="InterPro" id="IPR007641">
    <property type="entry name" value="RNA_pol_Rpb2_7"/>
</dbReference>
<dbReference type="Pfam" id="PF00562">
    <property type="entry name" value="RNA_pol_Rpb2_6"/>
    <property type="match status" value="2"/>
</dbReference>
<dbReference type="Gene3D" id="3.90.1800.10">
    <property type="entry name" value="RNA polymerase alpha subunit dimerisation domain"/>
    <property type="match status" value="1"/>
</dbReference>
<evidence type="ECO:0000256" key="2">
    <source>
        <dbReference type="ARBA" id="ARBA00012418"/>
    </source>
</evidence>
<evidence type="ECO:0000256" key="3">
    <source>
        <dbReference type="ARBA" id="ARBA00022478"/>
    </source>
</evidence>
<evidence type="ECO:0000259" key="8">
    <source>
        <dbReference type="Pfam" id="PF04560"/>
    </source>
</evidence>
<protein>
    <recommendedName>
        <fullName evidence="2">DNA-directed RNA polymerase</fullName>
        <ecNumber evidence="2">2.7.7.6</ecNumber>
    </recommendedName>
</protein>
<keyword evidence="6" id="KW-0804">Transcription</keyword>
<dbReference type="SUPFAM" id="SSF64484">
    <property type="entry name" value="beta and beta-prime subunits of DNA dependent RNA-polymerase"/>
    <property type="match status" value="1"/>
</dbReference>
<name>A0ABN7W394_GIGMA</name>
<evidence type="ECO:0000256" key="5">
    <source>
        <dbReference type="ARBA" id="ARBA00022695"/>
    </source>
</evidence>
<feature type="domain" description="DNA-directed RNA polymerase subunit 2 hybrid-binding" evidence="7">
    <location>
        <begin position="1"/>
        <end position="192"/>
    </location>
</feature>
<keyword evidence="3" id="KW-0240">DNA-directed RNA polymerase</keyword>
<feature type="domain" description="RNA polymerase Rpb2" evidence="8">
    <location>
        <begin position="275"/>
        <end position="366"/>
    </location>
</feature>
<evidence type="ECO:0000256" key="4">
    <source>
        <dbReference type="ARBA" id="ARBA00022679"/>
    </source>
</evidence>
<dbReference type="CDD" id="cd00653">
    <property type="entry name" value="RNA_pol_B_RPB2"/>
    <property type="match status" value="1"/>
</dbReference>
<dbReference type="InterPro" id="IPR015712">
    <property type="entry name" value="DNA-dir_RNA_pol_su2"/>
</dbReference>
<dbReference type="Gene3D" id="2.40.50.150">
    <property type="match status" value="1"/>
</dbReference>
<feature type="domain" description="DNA-directed RNA polymerase subunit 2 hybrid-binding" evidence="7">
    <location>
        <begin position="193"/>
        <end position="273"/>
    </location>
</feature>
<proteinExistence type="inferred from homology"/>
<dbReference type="Pfam" id="PF04560">
    <property type="entry name" value="RNA_pol_Rpb2_7"/>
    <property type="match status" value="1"/>
</dbReference>
<sequence length="367" mass="41232">YNQEDSIIMNQSGIDRGLFRSFTFRNYQDSEKKSGVFAVETIERPDPQYTIGLKHGSYHKLGEDGVIIPGIAVSGGDILIGKVTPLPPDITMLGQRSDTQINRDISTMLRYAEIGYVDQVLIGSNQENAKFAKVRIRSTRIPEIGDKFASRHGQKGTIGMTYRQEDMPFTREGIVPDIIINPHAIPSRMTIGDATPFTDVTVEDLSKNLREQGYHSRGLEVMYNGHTGRKLVAQVFVGPTYYQRLKHMIIFNSSRARGPVNLLTRQPAEGRNREGGLRFGEMERDCMISHGAALFLKERLFDVSDPFYIHVCDICGLPAIAKPSKGIYECKICKNSVMVSKVQVPYACKMLFQELMSMNISPRLMLT</sequence>
<comment type="similarity">
    <text evidence="1">Belongs to the RNA polymerase beta chain family.</text>
</comment>
<evidence type="ECO:0000313" key="10">
    <source>
        <dbReference type="Proteomes" id="UP000789901"/>
    </source>
</evidence>